<evidence type="ECO:0000313" key="1">
    <source>
        <dbReference type="EMBL" id="OCT96645.1"/>
    </source>
</evidence>
<proteinExistence type="predicted"/>
<dbReference type="AlphaFoldDB" id="A0A974DSK3"/>
<dbReference type="Proteomes" id="UP000694892">
    <property type="component" value="Chromosome 1S"/>
</dbReference>
<name>A0A974DSK3_XENLA</name>
<dbReference type="EMBL" id="CM004467">
    <property type="protein sequence ID" value="OCT96645.1"/>
    <property type="molecule type" value="Genomic_DNA"/>
</dbReference>
<accession>A0A974DSK3</accession>
<gene>
    <name evidence="1" type="ORF">XELAEV_18008856mg</name>
</gene>
<organism evidence="1 2">
    <name type="scientific">Xenopus laevis</name>
    <name type="common">African clawed frog</name>
    <dbReference type="NCBI Taxonomy" id="8355"/>
    <lineage>
        <taxon>Eukaryota</taxon>
        <taxon>Metazoa</taxon>
        <taxon>Chordata</taxon>
        <taxon>Craniata</taxon>
        <taxon>Vertebrata</taxon>
        <taxon>Euteleostomi</taxon>
        <taxon>Amphibia</taxon>
        <taxon>Batrachia</taxon>
        <taxon>Anura</taxon>
        <taxon>Pipoidea</taxon>
        <taxon>Pipidae</taxon>
        <taxon>Xenopodinae</taxon>
        <taxon>Xenopus</taxon>
        <taxon>Xenopus</taxon>
    </lineage>
</organism>
<protein>
    <submittedName>
        <fullName evidence="1">Uncharacterized protein</fullName>
    </submittedName>
</protein>
<sequence length="176" mass="20769">MWHCPNIQPYWAQIKQILPRFTDMAINDSASSFMLHHNEMSLAQYKKSVVSTLLTAAKTLIPLFQTSSINEIYQFEQHKMDVSKPNQQEKQTQKWFHWIQNTESPQYDDYDDLKCKTKTVSPMRPLANYLALTSPLPTIRILEYICYRGYLPKKFCISDYCPTLDTGFVHFRMQML</sequence>
<reference evidence="2" key="1">
    <citation type="journal article" date="2016" name="Nature">
        <title>Genome evolution in the allotetraploid frog Xenopus laevis.</title>
        <authorList>
            <person name="Session A.M."/>
            <person name="Uno Y."/>
            <person name="Kwon T."/>
            <person name="Chapman J.A."/>
            <person name="Toyoda A."/>
            <person name="Takahashi S."/>
            <person name="Fukui A."/>
            <person name="Hikosaka A."/>
            <person name="Suzuki A."/>
            <person name="Kondo M."/>
            <person name="van Heeringen S.J."/>
            <person name="Quigley I."/>
            <person name="Heinz S."/>
            <person name="Ogino H."/>
            <person name="Ochi H."/>
            <person name="Hellsten U."/>
            <person name="Lyons J.B."/>
            <person name="Simakov O."/>
            <person name="Putnam N."/>
            <person name="Stites J."/>
            <person name="Kuroki Y."/>
            <person name="Tanaka T."/>
            <person name="Michiue T."/>
            <person name="Watanabe M."/>
            <person name="Bogdanovic O."/>
            <person name="Lister R."/>
            <person name="Georgiou G."/>
            <person name="Paranjpe S.S."/>
            <person name="van Kruijsbergen I."/>
            <person name="Shu S."/>
            <person name="Carlson J."/>
            <person name="Kinoshita T."/>
            <person name="Ohta Y."/>
            <person name="Mawaribuchi S."/>
            <person name="Jenkins J."/>
            <person name="Grimwood J."/>
            <person name="Schmutz J."/>
            <person name="Mitros T."/>
            <person name="Mozaffari S.V."/>
            <person name="Suzuki Y."/>
            <person name="Haramoto Y."/>
            <person name="Yamamoto T.S."/>
            <person name="Takagi C."/>
            <person name="Heald R."/>
            <person name="Miller K."/>
            <person name="Haudenschild C."/>
            <person name="Kitzman J."/>
            <person name="Nakayama T."/>
            <person name="Izutsu Y."/>
            <person name="Robert J."/>
            <person name="Fortriede J."/>
            <person name="Burns K."/>
            <person name="Lotay V."/>
            <person name="Karimi K."/>
            <person name="Yasuoka Y."/>
            <person name="Dichmann D.S."/>
            <person name="Flajnik M.F."/>
            <person name="Houston D.W."/>
            <person name="Shendure J."/>
            <person name="DuPasquier L."/>
            <person name="Vize P.D."/>
            <person name="Zorn A.M."/>
            <person name="Ito M."/>
            <person name="Marcotte E.M."/>
            <person name="Wallingford J.B."/>
            <person name="Ito Y."/>
            <person name="Asashima M."/>
            <person name="Ueno N."/>
            <person name="Matsuda Y."/>
            <person name="Veenstra G.J."/>
            <person name="Fujiyama A."/>
            <person name="Harland R.M."/>
            <person name="Taira M."/>
            <person name="Rokhsar D.S."/>
        </authorList>
    </citation>
    <scope>NUCLEOTIDE SEQUENCE [LARGE SCALE GENOMIC DNA]</scope>
    <source>
        <strain evidence="2">J</strain>
    </source>
</reference>
<evidence type="ECO:0000313" key="2">
    <source>
        <dbReference type="Proteomes" id="UP000694892"/>
    </source>
</evidence>